<dbReference type="Gene3D" id="3.30.9.10">
    <property type="entry name" value="D-Amino Acid Oxidase, subunit A, domain 2"/>
    <property type="match status" value="1"/>
</dbReference>
<organism evidence="5 6">
    <name type="scientific">Nocardia terrae</name>
    <dbReference type="NCBI Taxonomy" id="2675851"/>
    <lineage>
        <taxon>Bacteria</taxon>
        <taxon>Bacillati</taxon>
        <taxon>Actinomycetota</taxon>
        <taxon>Actinomycetes</taxon>
        <taxon>Mycobacteriales</taxon>
        <taxon>Nocardiaceae</taxon>
        <taxon>Nocardia</taxon>
    </lineage>
</organism>
<dbReference type="Gene3D" id="3.50.50.60">
    <property type="entry name" value="FAD/NAD(P)-binding domain"/>
    <property type="match status" value="1"/>
</dbReference>
<dbReference type="PANTHER" id="PTHR43004">
    <property type="entry name" value="TRK SYSTEM POTASSIUM UPTAKE PROTEIN"/>
    <property type="match status" value="1"/>
</dbReference>
<feature type="domain" description="FAD-binding" evidence="4">
    <location>
        <begin position="6"/>
        <end position="360"/>
    </location>
</feature>
<evidence type="ECO:0000256" key="1">
    <source>
        <dbReference type="ARBA" id="ARBA00001974"/>
    </source>
</evidence>
<protein>
    <submittedName>
        <fullName evidence="5">Monooxygenase</fullName>
    </submittedName>
</protein>
<evidence type="ECO:0000259" key="4">
    <source>
        <dbReference type="Pfam" id="PF01494"/>
    </source>
</evidence>
<dbReference type="Pfam" id="PF01494">
    <property type="entry name" value="FAD_binding_3"/>
    <property type="match status" value="1"/>
</dbReference>
<dbReference type="EMBL" id="WRPP01000004">
    <property type="protein sequence ID" value="MVU80102.1"/>
    <property type="molecule type" value="Genomic_DNA"/>
</dbReference>
<sequence length="533" mass="56921">MTTAQVPVLVVGGGLVGLSAALFLEDHGVPYVLVERRAAASTLPRSRGLHVRTSEMYRQVGIEGRILEAAAGALKAGTFGGALTGSSVRTAESLDLSAFGTTGADTDPSPAKFLFLPQDQLEPVLAKAARERGGDLRFGTELVEFEQDAEGVTAVLRDGAGERSMLRADYLIAADGAGSPIRRALGITGTELPATHHYLNVFARTDLTGILGGRGFSQCEITGPQVRGLVLAKNNTDEWSFHIEYDPALESPADWSDRRCVEAIRTMIGTPDIDVEILARSAWDTGTFVADDYRRDRVFLVGDAAHRHAPWGGYGGNTGVADAHNLVWKLAAALRGTAGPALLDSYAAERRPRAEIAIEQSRLATDFRTRYGVETPDNAEDLARRLGLSTVMTRYRYASAAVLDPSDASPHVPALRGQTGTRLPHWWIDAGWWTTSTLDLCGPGFTLLIAGPAGAWREAAARAERATGIDIAVHALPAADCAEHANLAPGQALLVRPDHHIAAGPDSGLTPAWLADALELITDTRMPARPLIW</sequence>
<accession>A0A7K1V0T2</accession>
<evidence type="ECO:0000313" key="6">
    <source>
        <dbReference type="Proteomes" id="UP000466794"/>
    </source>
</evidence>
<dbReference type="Proteomes" id="UP000466794">
    <property type="component" value="Unassembled WGS sequence"/>
</dbReference>
<dbReference type="AlphaFoldDB" id="A0A7K1V0T2"/>
<comment type="caution">
    <text evidence="5">The sequence shown here is derived from an EMBL/GenBank/DDBJ whole genome shotgun (WGS) entry which is preliminary data.</text>
</comment>
<keyword evidence="2" id="KW-0285">Flavoprotein</keyword>
<evidence type="ECO:0000256" key="2">
    <source>
        <dbReference type="ARBA" id="ARBA00022630"/>
    </source>
</evidence>
<proteinExistence type="predicted"/>
<gene>
    <name evidence="5" type="ORF">GPX89_23005</name>
</gene>
<dbReference type="PRINTS" id="PR00420">
    <property type="entry name" value="RNGMNOXGNASE"/>
</dbReference>
<dbReference type="Gene3D" id="3.40.30.120">
    <property type="match status" value="1"/>
</dbReference>
<reference evidence="5 6" key="1">
    <citation type="submission" date="2019-12" db="EMBL/GenBank/DDBJ databases">
        <title>Nocardia sp. nov. ET3-3 isolated from soil.</title>
        <authorList>
            <person name="Kanchanasin P."/>
            <person name="Tanasupawat S."/>
            <person name="Yuki M."/>
            <person name="Kudo T."/>
        </authorList>
    </citation>
    <scope>NUCLEOTIDE SEQUENCE [LARGE SCALE GENOMIC DNA]</scope>
    <source>
        <strain evidence="5 6">ET3-3</strain>
    </source>
</reference>
<dbReference type="RefSeq" id="WP_157389636.1">
    <property type="nucleotide sequence ID" value="NZ_WRPP01000004.1"/>
</dbReference>
<dbReference type="InterPro" id="IPR036188">
    <property type="entry name" value="FAD/NAD-bd_sf"/>
</dbReference>
<dbReference type="InterPro" id="IPR050641">
    <property type="entry name" value="RIFMO-like"/>
</dbReference>
<dbReference type="GO" id="GO:0071949">
    <property type="term" value="F:FAD binding"/>
    <property type="evidence" value="ECO:0007669"/>
    <property type="project" value="InterPro"/>
</dbReference>
<dbReference type="InterPro" id="IPR002938">
    <property type="entry name" value="FAD-bd"/>
</dbReference>
<dbReference type="SUPFAM" id="SSF51905">
    <property type="entry name" value="FAD/NAD(P)-binding domain"/>
    <property type="match status" value="1"/>
</dbReference>
<comment type="cofactor">
    <cofactor evidence="1">
        <name>FAD</name>
        <dbReference type="ChEBI" id="CHEBI:57692"/>
    </cofactor>
</comment>
<dbReference type="Pfam" id="PF21274">
    <property type="entry name" value="Rng_hyd_C"/>
    <property type="match status" value="1"/>
</dbReference>
<keyword evidence="5" id="KW-0503">Monooxygenase</keyword>
<evidence type="ECO:0000313" key="5">
    <source>
        <dbReference type="EMBL" id="MVU80102.1"/>
    </source>
</evidence>
<dbReference type="PANTHER" id="PTHR43004:SF19">
    <property type="entry name" value="BINDING MONOOXYGENASE, PUTATIVE (JCVI)-RELATED"/>
    <property type="match status" value="1"/>
</dbReference>
<dbReference type="GO" id="GO:0016709">
    <property type="term" value="F:oxidoreductase activity, acting on paired donors, with incorporation or reduction of molecular oxygen, NAD(P)H as one donor, and incorporation of one atom of oxygen"/>
    <property type="evidence" value="ECO:0007669"/>
    <property type="project" value="UniProtKB-ARBA"/>
</dbReference>
<name>A0A7K1V0T2_9NOCA</name>
<keyword evidence="3" id="KW-0274">FAD</keyword>
<keyword evidence="6" id="KW-1185">Reference proteome</keyword>
<evidence type="ECO:0000256" key="3">
    <source>
        <dbReference type="ARBA" id="ARBA00022827"/>
    </source>
</evidence>
<keyword evidence="5" id="KW-0560">Oxidoreductase</keyword>